<gene>
    <name evidence="8" type="ORF">N7541_005028</name>
</gene>
<proteinExistence type="inferred from homology"/>
<dbReference type="InterPro" id="IPR029510">
    <property type="entry name" value="Ald_DH_CS_GLU"/>
</dbReference>
<dbReference type="FunFam" id="3.40.309.10:FF:000001">
    <property type="entry name" value="Mitochondrial aldehyde dehydrogenase 2"/>
    <property type="match status" value="1"/>
</dbReference>
<dbReference type="SUPFAM" id="SSF53720">
    <property type="entry name" value="ALDH-like"/>
    <property type="match status" value="1"/>
</dbReference>
<name>A0A9W9RE61_PENBR</name>
<dbReference type="PANTHER" id="PTHR11699">
    <property type="entry name" value="ALDEHYDE DEHYDROGENASE-RELATED"/>
    <property type="match status" value="1"/>
</dbReference>
<dbReference type="GO" id="GO:0004029">
    <property type="term" value="F:aldehyde dehydrogenase (NAD+) activity"/>
    <property type="evidence" value="ECO:0007669"/>
    <property type="project" value="UniProtKB-EC"/>
</dbReference>
<keyword evidence="2 6" id="KW-0560">Oxidoreductase</keyword>
<dbReference type="InterPro" id="IPR015590">
    <property type="entry name" value="Aldehyde_DH_dom"/>
</dbReference>
<evidence type="ECO:0000256" key="4">
    <source>
        <dbReference type="ARBA" id="ARBA00049194"/>
    </source>
</evidence>
<evidence type="ECO:0000256" key="3">
    <source>
        <dbReference type="ARBA" id="ARBA00024226"/>
    </source>
</evidence>
<dbReference type="Proteomes" id="UP001148299">
    <property type="component" value="Unassembled WGS sequence"/>
</dbReference>
<comment type="caution">
    <text evidence="8">The sequence shown here is derived from an EMBL/GenBank/DDBJ whole genome shotgun (WGS) entry which is preliminary data.</text>
</comment>
<protein>
    <recommendedName>
        <fullName evidence="3">aldehyde dehydrogenase (NAD(+))</fullName>
        <ecNumber evidence="3">1.2.1.3</ecNumber>
    </recommendedName>
</protein>
<comment type="catalytic activity">
    <reaction evidence="4">
        <text>an aldehyde + NAD(+) + H2O = a carboxylate + NADH + 2 H(+)</text>
        <dbReference type="Rhea" id="RHEA:16185"/>
        <dbReference type="ChEBI" id="CHEBI:15377"/>
        <dbReference type="ChEBI" id="CHEBI:15378"/>
        <dbReference type="ChEBI" id="CHEBI:17478"/>
        <dbReference type="ChEBI" id="CHEBI:29067"/>
        <dbReference type="ChEBI" id="CHEBI:57540"/>
        <dbReference type="ChEBI" id="CHEBI:57945"/>
        <dbReference type="EC" id="1.2.1.3"/>
    </reaction>
</comment>
<dbReference type="AlphaFoldDB" id="A0A9W9RE61"/>
<evidence type="ECO:0000256" key="2">
    <source>
        <dbReference type="ARBA" id="ARBA00023002"/>
    </source>
</evidence>
<dbReference type="PROSITE" id="PS00687">
    <property type="entry name" value="ALDEHYDE_DEHYDR_GLU"/>
    <property type="match status" value="1"/>
</dbReference>
<organism evidence="8 9">
    <name type="scientific">Penicillium brevicompactum</name>
    <dbReference type="NCBI Taxonomy" id="5074"/>
    <lineage>
        <taxon>Eukaryota</taxon>
        <taxon>Fungi</taxon>
        <taxon>Dikarya</taxon>
        <taxon>Ascomycota</taxon>
        <taxon>Pezizomycotina</taxon>
        <taxon>Eurotiomycetes</taxon>
        <taxon>Eurotiomycetidae</taxon>
        <taxon>Eurotiales</taxon>
        <taxon>Aspergillaceae</taxon>
        <taxon>Penicillium</taxon>
    </lineage>
</organism>
<feature type="domain" description="Aldehyde dehydrogenase" evidence="7">
    <location>
        <begin position="33"/>
        <end position="486"/>
    </location>
</feature>
<keyword evidence="9" id="KW-1185">Reference proteome</keyword>
<accession>A0A9W9RE61</accession>
<dbReference type="GO" id="GO:0019413">
    <property type="term" value="P:acetate biosynthetic process"/>
    <property type="evidence" value="ECO:0007669"/>
    <property type="project" value="UniProtKB-ARBA"/>
</dbReference>
<dbReference type="Gene3D" id="3.40.309.10">
    <property type="entry name" value="Aldehyde Dehydrogenase, Chain A, domain 2"/>
    <property type="match status" value="1"/>
</dbReference>
<comment type="similarity">
    <text evidence="1 6">Belongs to the aldehyde dehydrogenase family.</text>
</comment>
<evidence type="ECO:0000313" key="9">
    <source>
        <dbReference type="Proteomes" id="UP001148299"/>
    </source>
</evidence>
<dbReference type="InterPro" id="IPR016163">
    <property type="entry name" value="Ald_DH_C"/>
</dbReference>
<sequence>MALFTEIVTPAVTYKQPLGLFINNEFHSGIEGRVFEVLNPHDASVITSVCEATAKDVDIAVAAARAAFKGAWKTTTPAERGKMLIRLANLIDEHVDILTAIESLDNGKSLTAARADIEDSAGCIRYYGGWADKVVGQTIDTDPANFNYTRHEAIGVCGQIIPWNFPLLMWAWKIGPALATGNTVVMKVAENTPLSALYTAQLVTQAGFPPGVLNIIAGFGRTAGAAMASHMDIDRIAFTGSSLVGRQILKAAADSNLKKVTLELGGKSPNIVFPCADLDKAVKWVNFGAYNAHGQSCDAGSRVLVHKDIYGKFVEKLKEQALANNVGNPFSPDTFQGPVVSQIQFDRIMGYIEKGKGEGAKVEIGGERRGSKGYYIEPTIFSNVTPDMTIVKEEIFGPVCTVQKFDDEDDAIEIANSTVYGLAAGIHATNVNTILRVSREIKAGTIWVNNYGYLSHQAPFGGYKLSGIGRELGSYALETYTEIKTVRIYNGPAVSV</sequence>
<evidence type="ECO:0000259" key="7">
    <source>
        <dbReference type="Pfam" id="PF00171"/>
    </source>
</evidence>
<evidence type="ECO:0000313" key="8">
    <source>
        <dbReference type="EMBL" id="KAJ5357870.1"/>
    </source>
</evidence>
<dbReference type="InterPro" id="IPR016162">
    <property type="entry name" value="Ald_DH_N"/>
</dbReference>
<dbReference type="EC" id="1.2.1.3" evidence="3"/>
<dbReference type="FunFam" id="3.40.605.10:FF:000050">
    <property type="entry name" value="Aldehyde dehydrogenase, mitochondrial"/>
    <property type="match status" value="1"/>
</dbReference>
<dbReference type="CDD" id="cd07091">
    <property type="entry name" value="ALDH_F1-2_Ald2-like"/>
    <property type="match status" value="1"/>
</dbReference>
<dbReference type="InterPro" id="IPR016161">
    <property type="entry name" value="Ald_DH/histidinol_DH"/>
</dbReference>
<dbReference type="Pfam" id="PF00171">
    <property type="entry name" value="Aldedh"/>
    <property type="match status" value="1"/>
</dbReference>
<evidence type="ECO:0000256" key="6">
    <source>
        <dbReference type="RuleBase" id="RU003345"/>
    </source>
</evidence>
<reference evidence="8" key="1">
    <citation type="submission" date="2022-12" db="EMBL/GenBank/DDBJ databases">
        <authorList>
            <person name="Petersen C."/>
        </authorList>
    </citation>
    <scope>NUCLEOTIDE SEQUENCE</scope>
    <source>
        <strain evidence="8">IBT 35675</strain>
    </source>
</reference>
<dbReference type="Gene3D" id="3.40.605.10">
    <property type="entry name" value="Aldehyde Dehydrogenase, Chain A, domain 1"/>
    <property type="match status" value="1"/>
</dbReference>
<dbReference type="EMBL" id="JAPZBR010000003">
    <property type="protein sequence ID" value="KAJ5357870.1"/>
    <property type="molecule type" value="Genomic_DNA"/>
</dbReference>
<feature type="active site" evidence="5">
    <location>
        <position position="263"/>
    </location>
</feature>
<evidence type="ECO:0000256" key="5">
    <source>
        <dbReference type="PROSITE-ProRule" id="PRU10007"/>
    </source>
</evidence>
<evidence type="ECO:0000256" key="1">
    <source>
        <dbReference type="ARBA" id="ARBA00009986"/>
    </source>
</evidence>
<reference evidence="8" key="2">
    <citation type="journal article" date="2023" name="IMA Fungus">
        <title>Comparative genomic study of the Penicillium genus elucidates a diverse pangenome and 15 lateral gene transfer events.</title>
        <authorList>
            <person name="Petersen C."/>
            <person name="Sorensen T."/>
            <person name="Nielsen M.R."/>
            <person name="Sondergaard T.E."/>
            <person name="Sorensen J.L."/>
            <person name="Fitzpatrick D.A."/>
            <person name="Frisvad J.C."/>
            <person name="Nielsen K.L."/>
        </authorList>
    </citation>
    <scope>NUCLEOTIDE SEQUENCE</scope>
    <source>
        <strain evidence="8">IBT 35675</strain>
    </source>
</reference>